<evidence type="ECO:0000256" key="1">
    <source>
        <dbReference type="SAM" id="Coils"/>
    </source>
</evidence>
<dbReference type="EMBL" id="MU858096">
    <property type="protein sequence ID" value="KAK4214298.1"/>
    <property type="molecule type" value="Genomic_DNA"/>
</dbReference>
<keyword evidence="4" id="KW-1185">Reference proteome</keyword>
<comment type="caution">
    <text evidence="3">The sequence shown here is derived from an EMBL/GenBank/DDBJ whole genome shotgun (WGS) entry which is preliminary data.</text>
</comment>
<name>A0AAN7B822_9PEZI</name>
<evidence type="ECO:0000256" key="2">
    <source>
        <dbReference type="SAM" id="MobiDB-lite"/>
    </source>
</evidence>
<feature type="coiled-coil region" evidence="1">
    <location>
        <begin position="536"/>
        <end position="580"/>
    </location>
</feature>
<evidence type="ECO:0008006" key="5">
    <source>
        <dbReference type="Google" id="ProtNLM"/>
    </source>
</evidence>
<evidence type="ECO:0000313" key="4">
    <source>
        <dbReference type="Proteomes" id="UP001301769"/>
    </source>
</evidence>
<proteinExistence type="predicted"/>
<sequence length="1228" mass="128927">MNGTNGVANGHSKPAATGLNGAIKSSLKGQTVGVGTRTMRASSGPGMIARIFNLVARLLTWYLIVAILFQCPATLDACDESSPRICKPYFQVKQAVTPHIEPYYNFYAAPYVDVVKPYYNAVDQKVFSPGWEYAKKYGAPQVQQVQAFGRTQWEKTVQPQLTKYQHLSKAKYEEKLAPHVDRFATAVGPYYDIARTNALQTYHELLLPSYQYIQPYAQQAYHATSTFTTETAAPTVLWVCNKTYVFLDGTVWPHLRVIYIKNVEPQLVKIGERLGRHSNGKKTVPKPLEDASTSLSSKTSSSFVKPAVSSPSTAAIPSASASASTTTTTTGSSAATKVTESSSEPVRARSSVEPVAPPPTDSGADGASDTIREARKEVAEDLRKWQERYTKAADEAEAEIKERVQEISKKMITGNARVTGKSRLEALKSAVVSELVTLRADILQAVGAVAKEESTAEKGQQDVIAAVRRAGVAIKEKAQEVRAWREDYEAEMQNSITTVAQTHFTILDEIRDLALQKIGMKWAWMDGVTYKDWAKYHELKNRLEEWKGDLERLIVAHPGIEAAQSEAADIEDEAMSTAATAAKELARLKQVANWKLIATDETPEFDSTLMQQAAETASAAKEAAASLAAKAQEAAQGVKDTVVEKVEEALGDATSLVKPDGDVQSVTSALHETASIAVEKASESISTVSEELSSVVEPVSDATSVEDTPDLASAVILEETPVFAGNTTELEEDGPAPVELPAEDLASQDVIVSPEAAAPSVTNVKPALFGAAAQSVPSRQPVLDDDEDDTPSPLDAIRDDLKSAYSAAFSQANNQYSQALSAVSVQIHGTPKPTHEQLLASVTSAYSNAMESASSRLDEALKAASSHLGVGSAATPTKNILPTSLPLPSVPSVEWAQIESIAAQRLQEGRAWAEEQYQSAKIAIGLATPTPSTPSEHVNKLLENARHNYYAGLGVAHDRYSEFMAAASSAVSSMTATPTPTDLAGTVSSLASVASESASSAASVVADNASSAAAAGYGNAASAASVVADNASSAAAAGYDNAASAASAVVDNASSVAAAGYENVASAAAAGYGSAASAAGQVAESWEVIVNRISVQVYGAPTPTPWYASAYGAAGDYAASAASAVTDSASSATAGAAEQYSAVSSILSELIVGKEPTFSESVFSRLKAAYETGASSASSLASAAQATAASAVGDVGDTAKSVGNKIVSAASEATEVVKEKAEHIKDEL</sequence>
<protein>
    <recommendedName>
        <fullName evidence="5">Transcription factor hoxa13</fullName>
    </recommendedName>
</protein>
<reference evidence="3" key="2">
    <citation type="submission" date="2023-05" db="EMBL/GenBank/DDBJ databases">
        <authorList>
            <consortium name="Lawrence Berkeley National Laboratory"/>
            <person name="Steindorff A."/>
            <person name="Hensen N."/>
            <person name="Bonometti L."/>
            <person name="Westerberg I."/>
            <person name="Brannstrom I.O."/>
            <person name="Guillou S."/>
            <person name="Cros-Aarteil S."/>
            <person name="Calhoun S."/>
            <person name="Haridas S."/>
            <person name="Kuo A."/>
            <person name="Mondo S."/>
            <person name="Pangilinan J."/>
            <person name="Riley R."/>
            <person name="Labutti K."/>
            <person name="Andreopoulos B."/>
            <person name="Lipzen A."/>
            <person name="Chen C."/>
            <person name="Yanf M."/>
            <person name="Daum C."/>
            <person name="Ng V."/>
            <person name="Clum A."/>
            <person name="Ohm R."/>
            <person name="Martin F."/>
            <person name="Silar P."/>
            <person name="Natvig D."/>
            <person name="Lalanne C."/>
            <person name="Gautier V."/>
            <person name="Ament-Velasquez S.L."/>
            <person name="Kruys A."/>
            <person name="Hutchinson M.I."/>
            <person name="Powell A.J."/>
            <person name="Barry K."/>
            <person name="Miller A.N."/>
            <person name="Grigoriev I.V."/>
            <person name="Debuchy R."/>
            <person name="Gladieux P."/>
            <person name="Thoren M.H."/>
            <person name="Johannesson H."/>
        </authorList>
    </citation>
    <scope>NUCLEOTIDE SEQUENCE</scope>
    <source>
        <strain evidence="3">PSN293</strain>
    </source>
</reference>
<feature type="coiled-coil region" evidence="1">
    <location>
        <begin position="375"/>
        <end position="406"/>
    </location>
</feature>
<dbReference type="AlphaFoldDB" id="A0AAN7B822"/>
<keyword evidence="1" id="KW-0175">Coiled coil</keyword>
<organism evidence="3 4">
    <name type="scientific">Rhypophila decipiens</name>
    <dbReference type="NCBI Taxonomy" id="261697"/>
    <lineage>
        <taxon>Eukaryota</taxon>
        <taxon>Fungi</taxon>
        <taxon>Dikarya</taxon>
        <taxon>Ascomycota</taxon>
        <taxon>Pezizomycotina</taxon>
        <taxon>Sordariomycetes</taxon>
        <taxon>Sordariomycetidae</taxon>
        <taxon>Sordariales</taxon>
        <taxon>Naviculisporaceae</taxon>
        <taxon>Rhypophila</taxon>
    </lineage>
</organism>
<gene>
    <name evidence="3" type="ORF">QBC37DRAFT_284164</name>
</gene>
<dbReference type="PANTHER" id="PTHR23242">
    <property type="entry name" value="TRANSCRIPTION FACTOR HOXA13"/>
    <property type="match status" value="1"/>
</dbReference>
<feature type="region of interest" description="Disordered" evidence="2">
    <location>
        <begin position="277"/>
        <end position="370"/>
    </location>
</feature>
<accession>A0AAN7B822</accession>
<dbReference type="PANTHER" id="PTHR23242:SF9">
    <property type="entry name" value="TRANSCRIPTION FACTOR HOXA13"/>
    <property type="match status" value="1"/>
</dbReference>
<evidence type="ECO:0000313" key="3">
    <source>
        <dbReference type="EMBL" id="KAK4214298.1"/>
    </source>
</evidence>
<dbReference type="Proteomes" id="UP001301769">
    <property type="component" value="Unassembled WGS sequence"/>
</dbReference>
<reference evidence="3" key="1">
    <citation type="journal article" date="2023" name="Mol. Phylogenet. Evol.">
        <title>Genome-scale phylogeny and comparative genomics of the fungal order Sordariales.</title>
        <authorList>
            <person name="Hensen N."/>
            <person name="Bonometti L."/>
            <person name="Westerberg I."/>
            <person name="Brannstrom I.O."/>
            <person name="Guillou S."/>
            <person name="Cros-Aarteil S."/>
            <person name="Calhoun S."/>
            <person name="Haridas S."/>
            <person name="Kuo A."/>
            <person name="Mondo S."/>
            <person name="Pangilinan J."/>
            <person name="Riley R."/>
            <person name="LaButti K."/>
            <person name="Andreopoulos B."/>
            <person name="Lipzen A."/>
            <person name="Chen C."/>
            <person name="Yan M."/>
            <person name="Daum C."/>
            <person name="Ng V."/>
            <person name="Clum A."/>
            <person name="Steindorff A."/>
            <person name="Ohm R.A."/>
            <person name="Martin F."/>
            <person name="Silar P."/>
            <person name="Natvig D.O."/>
            <person name="Lalanne C."/>
            <person name="Gautier V."/>
            <person name="Ament-Velasquez S.L."/>
            <person name="Kruys A."/>
            <person name="Hutchinson M.I."/>
            <person name="Powell A.J."/>
            <person name="Barry K."/>
            <person name="Miller A.N."/>
            <person name="Grigoriev I.V."/>
            <person name="Debuchy R."/>
            <person name="Gladieux P."/>
            <person name="Hiltunen Thoren M."/>
            <person name="Johannesson H."/>
        </authorList>
    </citation>
    <scope>NUCLEOTIDE SEQUENCE</scope>
    <source>
        <strain evidence="3">PSN293</strain>
    </source>
</reference>
<feature type="compositionally biased region" description="Low complexity" evidence="2">
    <location>
        <begin position="292"/>
        <end position="336"/>
    </location>
</feature>
<feature type="region of interest" description="Disordered" evidence="2">
    <location>
        <begin position="1"/>
        <end position="20"/>
    </location>
</feature>